<organism evidence="2 3">
    <name type="scientific">Bacillus infantis</name>
    <dbReference type="NCBI Taxonomy" id="324767"/>
    <lineage>
        <taxon>Bacteria</taxon>
        <taxon>Bacillati</taxon>
        <taxon>Bacillota</taxon>
        <taxon>Bacilli</taxon>
        <taxon>Bacillales</taxon>
        <taxon>Bacillaceae</taxon>
        <taxon>Bacillus</taxon>
    </lineage>
</organism>
<sequence>MSNQENTQNGEKKKVSLQELMKQQLEKKKQAQGNGNQSTKSAAKNQVMKSQMTKKASNTRRKMGV</sequence>
<feature type="compositionally biased region" description="Polar residues" evidence="1">
    <location>
        <begin position="31"/>
        <end position="56"/>
    </location>
</feature>
<evidence type="ECO:0000256" key="1">
    <source>
        <dbReference type="SAM" id="MobiDB-lite"/>
    </source>
</evidence>
<reference evidence="2 3" key="1">
    <citation type="submission" date="2019-08" db="EMBL/GenBank/DDBJ databases">
        <title>Bacillus genomes from the desert of Cuatro Cienegas, Coahuila.</title>
        <authorList>
            <person name="Olmedo-Alvarez G."/>
        </authorList>
    </citation>
    <scope>NUCLEOTIDE SEQUENCE [LARGE SCALE GENOMIC DNA]</scope>
    <source>
        <strain evidence="2 3">CH446_14T</strain>
    </source>
</reference>
<comment type="caution">
    <text evidence="2">The sequence shown here is derived from an EMBL/GenBank/DDBJ whole genome shotgun (WGS) entry which is preliminary data.</text>
</comment>
<dbReference type="RefSeq" id="WP_148972922.1">
    <property type="nucleotide sequence ID" value="NZ_JBNIKT010000010.1"/>
</dbReference>
<dbReference type="AlphaFoldDB" id="A0A5D4RQZ2"/>
<name>A0A5D4RQZ2_9BACI</name>
<proteinExistence type="predicted"/>
<accession>A0A5D4RQZ2</accession>
<protein>
    <submittedName>
        <fullName evidence="2">Uncharacterized protein</fullName>
    </submittedName>
</protein>
<dbReference type="EMBL" id="VTER01000001">
    <property type="protein sequence ID" value="TYS51932.1"/>
    <property type="molecule type" value="Genomic_DNA"/>
</dbReference>
<feature type="region of interest" description="Disordered" evidence="1">
    <location>
        <begin position="1"/>
        <end position="65"/>
    </location>
</feature>
<dbReference type="Proteomes" id="UP000322139">
    <property type="component" value="Unassembled WGS sequence"/>
</dbReference>
<gene>
    <name evidence="2" type="ORF">FZD51_00320</name>
</gene>
<evidence type="ECO:0000313" key="2">
    <source>
        <dbReference type="EMBL" id="TYS51932.1"/>
    </source>
</evidence>
<evidence type="ECO:0000313" key="3">
    <source>
        <dbReference type="Proteomes" id="UP000322139"/>
    </source>
</evidence>